<dbReference type="NCBIfam" id="TIGR03177">
    <property type="entry name" value="pilus_cpaB"/>
    <property type="match status" value="1"/>
</dbReference>
<dbReference type="InterPro" id="IPR031571">
    <property type="entry name" value="RcpC_dom"/>
</dbReference>
<feature type="domain" description="SAF" evidence="2">
    <location>
        <begin position="48"/>
        <end position="114"/>
    </location>
</feature>
<dbReference type="Proteomes" id="UP001069802">
    <property type="component" value="Unassembled WGS sequence"/>
</dbReference>
<comment type="caution">
    <text evidence="3">The sequence shown here is derived from an EMBL/GenBank/DDBJ whole genome shotgun (WGS) entry which is preliminary data.</text>
</comment>
<reference evidence="3" key="1">
    <citation type="submission" date="2022-12" db="EMBL/GenBank/DDBJ databases">
        <title>Bacterial isolates from different developmental stages of Nematostella vectensis.</title>
        <authorList>
            <person name="Fraune S."/>
        </authorList>
    </citation>
    <scope>NUCLEOTIDE SEQUENCE</scope>
    <source>
        <strain evidence="3">G21630-S1</strain>
    </source>
</reference>
<evidence type="ECO:0000313" key="3">
    <source>
        <dbReference type="EMBL" id="MCZ4281943.1"/>
    </source>
</evidence>
<dbReference type="EMBL" id="JAPWGY010000005">
    <property type="protein sequence ID" value="MCZ4281943.1"/>
    <property type="molecule type" value="Genomic_DNA"/>
</dbReference>
<gene>
    <name evidence="3" type="primary">cpaB</name>
    <name evidence="3" type="ORF">O4H49_14220</name>
</gene>
<feature type="chain" id="PRO_5047019485" evidence="1">
    <location>
        <begin position="23"/>
        <end position="296"/>
    </location>
</feature>
<dbReference type="CDD" id="cd11614">
    <property type="entry name" value="SAF_CpaB_FlgA_like"/>
    <property type="match status" value="1"/>
</dbReference>
<dbReference type="InterPro" id="IPR013974">
    <property type="entry name" value="SAF"/>
</dbReference>
<protein>
    <submittedName>
        <fullName evidence="3">Flp pilus assembly protein CpaB</fullName>
    </submittedName>
</protein>
<evidence type="ECO:0000313" key="4">
    <source>
        <dbReference type="Proteomes" id="UP001069802"/>
    </source>
</evidence>
<keyword evidence="1" id="KW-0732">Signal</keyword>
<proteinExistence type="predicted"/>
<dbReference type="SMART" id="SM00858">
    <property type="entry name" value="SAF"/>
    <property type="match status" value="1"/>
</dbReference>
<keyword evidence="4" id="KW-1185">Reference proteome</keyword>
<dbReference type="InterPro" id="IPR017592">
    <property type="entry name" value="Pilus_assmbl_Flp-typ_CpaB"/>
</dbReference>
<evidence type="ECO:0000256" key="1">
    <source>
        <dbReference type="SAM" id="SignalP"/>
    </source>
</evidence>
<accession>A0ABT4LLG2</accession>
<dbReference type="RefSeq" id="WP_269424107.1">
    <property type="nucleotide sequence ID" value="NZ_JAPWGY010000005.1"/>
</dbReference>
<sequence>MMARRILLILIALLLSAGTAFIANNWLKANRMSAQTAQITAETVQADVHILVAQSSIPLGKFVNESDFSWQPWPGKFATDQHLTKEDFKMESLNGRVSRSNIDAGEPILLSKFVSPGERGFLAAVLKPGQRAVSIGISSDTGVSGLVFPGDRVDLILTQNLQNSEDATDQRKVSETILTNVRVLALGTDLQTEEGQTNANAKTVTLEMNPAQVEIVAVSTNLGRISLSLRPLAKNEEEMQIIIETGSAVIEEETVKGDSYTWDYEASKVLSKGKTPAGGGGLVVSRGNSSVIVGGQ</sequence>
<evidence type="ECO:0000259" key="2">
    <source>
        <dbReference type="SMART" id="SM00858"/>
    </source>
</evidence>
<name>A0ABT4LLG2_9PROT</name>
<feature type="signal peptide" evidence="1">
    <location>
        <begin position="1"/>
        <end position="22"/>
    </location>
</feature>
<dbReference type="Pfam" id="PF08666">
    <property type="entry name" value="SAF"/>
    <property type="match status" value="1"/>
</dbReference>
<organism evidence="3 4">
    <name type="scientific">Kiloniella laminariae</name>
    <dbReference type="NCBI Taxonomy" id="454162"/>
    <lineage>
        <taxon>Bacteria</taxon>
        <taxon>Pseudomonadati</taxon>
        <taxon>Pseudomonadota</taxon>
        <taxon>Alphaproteobacteria</taxon>
        <taxon>Rhodospirillales</taxon>
        <taxon>Kiloniellaceae</taxon>
        <taxon>Kiloniella</taxon>
    </lineage>
</organism>
<dbReference type="Pfam" id="PF16976">
    <property type="entry name" value="RcpC"/>
    <property type="match status" value="1"/>
</dbReference>